<organism evidence="4 5">
    <name type="scientific">Streptomyces maoxianensis</name>
    <dbReference type="NCBI Taxonomy" id="1459942"/>
    <lineage>
        <taxon>Bacteria</taxon>
        <taxon>Bacillati</taxon>
        <taxon>Actinomycetota</taxon>
        <taxon>Actinomycetes</taxon>
        <taxon>Kitasatosporales</taxon>
        <taxon>Streptomycetaceae</taxon>
        <taxon>Streptomyces</taxon>
    </lineage>
</organism>
<keyword evidence="2" id="KW-1133">Transmembrane helix</keyword>
<evidence type="ECO:0000313" key="4">
    <source>
        <dbReference type="EMBL" id="MFC4609872.1"/>
    </source>
</evidence>
<sequence>MTAPQGSLPLAVPMKIPRTTIPASGSFDVTAEGTAPSLTFSRPGNAKVTVGDLTLHLTPKDANGNTTAVGTINAPCALDSGQNTVLQSLVITEPVKATATTTGEVSSGTTGGTGSGASGGTGSGTAGGTTTGTRPGAGSGPSTSGTSTTPSASAHSSTGSAPRPPTASQGAPTVDTAQDDATSAADDNTANDLDPKNPIVLTMGVLVAGGAAAVVGFGSRLRKRRSGGADD</sequence>
<feature type="compositionally biased region" description="Low complexity" evidence="1">
    <location>
        <begin position="140"/>
        <end position="161"/>
    </location>
</feature>
<dbReference type="EMBL" id="JBHSFE010000014">
    <property type="protein sequence ID" value="MFC4609872.1"/>
    <property type="molecule type" value="Genomic_DNA"/>
</dbReference>
<dbReference type="InterPro" id="IPR046542">
    <property type="entry name" value="DUF6801"/>
</dbReference>
<dbReference type="Pfam" id="PF20611">
    <property type="entry name" value="DUF6801"/>
    <property type="match status" value="1"/>
</dbReference>
<evidence type="ECO:0000256" key="2">
    <source>
        <dbReference type="SAM" id="Phobius"/>
    </source>
</evidence>
<comment type="caution">
    <text evidence="4">The sequence shown here is derived from an EMBL/GenBank/DDBJ whole genome shotgun (WGS) entry which is preliminary data.</text>
</comment>
<keyword evidence="5" id="KW-1185">Reference proteome</keyword>
<keyword evidence="2" id="KW-0472">Membrane</keyword>
<feature type="transmembrane region" description="Helical" evidence="2">
    <location>
        <begin position="199"/>
        <end position="218"/>
    </location>
</feature>
<keyword evidence="2" id="KW-0812">Transmembrane</keyword>
<protein>
    <submittedName>
        <fullName evidence="4">DUF6801 domain-containing protein</fullName>
    </submittedName>
</protein>
<evidence type="ECO:0000256" key="1">
    <source>
        <dbReference type="SAM" id="MobiDB-lite"/>
    </source>
</evidence>
<feature type="domain" description="DUF6801" evidence="3">
    <location>
        <begin position="14"/>
        <end position="86"/>
    </location>
</feature>
<accession>A0ABV9G7D8</accession>
<dbReference type="Proteomes" id="UP001595993">
    <property type="component" value="Unassembled WGS sequence"/>
</dbReference>
<feature type="compositionally biased region" description="Low complexity" evidence="1">
    <location>
        <begin position="173"/>
        <end position="192"/>
    </location>
</feature>
<evidence type="ECO:0000313" key="5">
    <source>
        <dbReference type="Proteomes" id="UP001595993"/>
    </source>
</evidence>
<feature type="compositionally biased region" description="Low complexity" evidence="1">
    <location>
        <begin position="98"/>
        <end position="108"/>
    </location>
</feature>
<dbReference type="RefSeq" id="WP_381197165.1">
    <property type="nucleotide sequence ID" value="NZ_JBHSFE010000014.1"/>
</dbReference>
<gene>
    <name evidence="4" type="ORF">ACFO9E_18950</name>
</gene>
<name>A0ABV9G7D8_9ACTN</name>
<feature type="compositionally biased region" description="Gly residues" evidence="1">
    <location>
        <begin position="109"/>
        <end position="139"/>
    </location>
</feature>
<feature type="region of interest" description="Disordered" evidence="1">
    <location>
        <begin position="98"/>
        <end position="197"/>
    </location>
</feature>
<evidence type="ECO:0000259" key="3">
    <source>
        <dbReference type="Pfam" id="PF20611"/>
    </source>
</evidence>
<proteinExistence type="predicted"/>
<reference evidence="5" key="1">
    <citation type="journal article" date="2019" name="Int. J. Syst. Evol. Microbiol.">
        <title>The Global Catalogue of Microorganisms (GCM) 10K type strain sequencing project: providing services to taxonomists for standard genome sequencing and annotation.</title>
        <authorList>
            <consortium name="The Broad Institute Genomics Platform"/>
            <consortium name="The Broad Institute Genome Sequencing Center for Infectious Disease"/>
            <person name="Wu L."/>
            <person name="Ma J."/>
        </authorList>
    </citation>
    <scope>NUCLEOTIDE SEQUENCE [LARGE SCALE GENOMIC DNA]</scope>
    <source>
        <strain evidence="5">CGMCC 4.7139</strain>
    </source>
</reference>